<evidence type="ECO:0000313" key="3">
    <source>
        <dbReference type="Proteomes" id="UP001335648"/>
    </source>
</evidence>
<accession>A0AAN8B360</accession>
<evidence type="ECO:0000313" key="2">
    <source>
        <dbReference type="EMBL" id="KAK5877571.1"/>
    </source>
</evidence>
<sequence>MPNTSIHLQERNESVMLHLTDGDEMENRRSAALFPANAGNEETGSHQNMRARSSRAHLSERGFGRLPSGQMKQSCAAY</sequence>
<proteinExistence type="predicted"/>
<feature type="compositionally biased region" description="Polar residues" evidence="1">
    <location>
        <begin position="40"/>
        <end position="51"/>
    </location>
</feature>
<evidence type="ECO:0000256" key="1">
    <source>
        <dbReference type="SAM" id="MobiDB-lite"/>
    </source>
</evidence>
<dbReference type="Proteomes" id="UP001335648">
    <property type="component" value="Unassembled WGS sequence"/>
</dbReference>
<protein>
    <submittedName>
        <fullName evidence="2">Uncharacterized protein</fullName>
    </submittedName>
</protein>
<dbReference type="AlphaFoldDB" id="A0AAN8B360"/>
<organism evidence="2 3">
    <name type="scientific">Champsocephalus esox</name>
    <name type="common">pike icefish</name>
    <dbReference type="NCBI Taxonomy" id="159716"/>
    <lineage>
        <taxon>Eukaryota</taxon>
        <taxon>Metazoa</taxon>
        <taxon>Chordata</taxon>
        <taxon>Craniata</taxon>
        <taxon>Vertebrata</taxon>
        <taxon>Euteleostomi</taxon>
        <taxon>Actinopterygii</taxon>
        <taxon>Neopterygii</taxon>
        <taxon>Teleostei</taxon>
        <taxon>Neoteleostei</taxon>
        <taxon>Acanthomorphata</taxon>
        <taxon>Eupercaria</taxon>
        <taxon>Perciformes</taxon>
        <taxon>Notothenioidei</taxon>
        <taxon>Channichthyidae</taxon>
        <taxon>Champsocephalus</taxon>
    </lineage>
</organism>
<reference evidence="2 3" key="1">
    <citation type="journal article" date="2023" name="Mol. Biol. Evol.">
        <title>Genomics of Secondarily Temperate Adaptation in the Only Non-Antarctic Icefish.</title>
        <authorList>
            <person name="Rivera-Colon A.G."/>
            <person name="Rayamajhi N."/>
            <person name="Minhas B.F."/>
            <person name="Madrigal G."/>
            <person name="Bilyk K.T."/>
            <person name="Yoon V."/>
            <person name="Hune M."/>
            <person name="Gregory S."/>
            <person name="Cheng C.H.C."/>
            <person name="Catchen J.M."/>
        </authorList>
    </citation>
    <scope>NUCLEOTIDE SEQUENCE [LARGE SCALE GENOMIC DNA]</scope>
    <source>
        <strain evidence="2">JC2023a</strain>
    </source>
</reference>
<comment type="caution">
    <text evidence="2">The sequence shown here is derived from an EMBL/GenBank/DDBJ whole genome shotgun (WGS) entry which is preliminary data.</text>
</comment>
<name>A0AAN8B360_9TELE</name>
<dbReference type="EMBL" id="JAULUE010002066">
    <property type="protein sequence ID" value="KAK5877571.1"/>
    <property type="molecule type" value="Genomic_DNA"/>
</dbReference>
<keyword evidence="3" id="KW-1185">Reference proteome</keyword>
<feature type="region of interest" description="Disordered" evidence="1">
    <location>
        <begin position="36"/>
        <end position="78"/>
    </location>
</feature>
<gene>
    <name evidence="2" type="ORF">CesoFtcFv8_025062</name>
</gene>